<dbReference type="GO" id="GO:0003700">
    <property type="term" value="F:DNA-binding transcription factor activity"/>
    <property type="evidence" value="ECO:0007669"/>
    <property type="project" value="InterPro"/>
</dbReference>
<evidence type="ECO:0000256" key="1">
    <source>
        <dbReference type="ARBA" id="ARBA00023015"/>
    </source>
</evidence>
<evidence type="ECO:0000313" key="6">
    <source>
        <dbReference type="Proteomes" id="UP000566711"/>
    </source>
</evidence>
<feature type="domain" description="HTH araC/xylS-type" evidence="4">
    <location>
        <begin position="208"/>
        <end position="306"/>
    </location>
</feature>
<dbReference type="SUPFAM" id="SSF46689">
    <property type="entry name" value="Homeodomain-like"/>
    <property type="match status" value="2"/>
</dbReference>
<dbReference type="InterPro" id="IPR009057">
    <property type="entry name" value="Homeodomain-like_sf"/>
</dbReference>
<dbReference type="SUPFAM" id="SSF51182">
    <property type="entry name" value="RmlC-like cupins"/>
    <property type="match status" value="1"/>
</dbReference>
<keyword evidence="6" id="KW-1185">Reference proteome</keyword>
<dbReference type="AlphaFoldDB" id="A0A7W2EMJ9"/>
<evidence type="ECO:0000259" key="4">
    <source>
        <dbReference type="PROSITE" id="PS01124"/>
    </source>
</evidence>
<dbReference type="Proteomes" id="UP000566711">
    <property type="component" value="Unassembled WGS sequence"/>
</dbReference>
<dbReference type="PANTHER" id="PTHR46796">
    <property type="entry name" value="HTH-TYPE TRANSCRIPTIONAL ACTIVATOR RHAS-RELATED"/>
    <property type="match status" value="1"/>
</dbReference>
<evidence type="ECO:0000256" key="3">
    <source>
        <dbReference type="ARBA" id="ARBA00023163"/>
    </source>
</evidence>
<keyword evidence="3" id="KW-0804">Transcription</keyword>
<keyword evidence="1" id="KW-0805">Transcription regulation</keyword>
<organism evidence="5 6">
    <name type="scientific">Rugamonas fusca</name>
    <dbReference type="NCBI Taxonomy" id="2758568"/>
    <lineage>
        <taxon>Bacteria</taxon>
        <taxon>Pseudomonadati</taxon>
        <taxon>Pseudomonadota</taxon>
        <taxon>Betaproteobacteria</taxon>
        <taxon>Burkholderiales</taxon>
        <taxon>Oxalobacteraceae</taxon>
        <taxon>Telluria group</taxon>
        <taxon>Rugamonas</taxon>
    </lineage>
</organism>
<dbReference type="InterPro" id="IPR018060">
    <property type="entry name" value="HTH_AraC"/>
</dbReference>
<accession>A0A7W2EMJ9</accession>
<dbReference type="InterPro" id="IPR032783">
    <property type="entry name" value="AraC_lig"/>
</dbReference>
<dbReference type="EMBL" id="JACEZS010000033">
    <property type="protein sequence ID" value="MBA5608515.1"/>
    <property type="molecule type" value="Genomic_DNA"/>
</dbReference>
<dbReference type="InterPro" id="IPR050204">
    <property type="entry name" value="AraC_XylS_family_regulators"/>
</dbReference>
<protein>
    <submittedName>
        <fullName evidence="5">Helix-turn-helix transcriptional regulator</fullName>
    </submittedName>
</protein>
<dbReference type="InterPro" id="IPR011051">
    <property type="entry name" value="RmlC_Cupin_sf"/>
</dbReference>
<dbReference type="InterPro" id="IPR020449">
    <property type="entry name" value="Tscrpt_reg_AraC-type_HTH"/>
</dbReference>
<comment type="caution">
    <text evidence="5">The sequence shown here is derived from an EMBL/GenBank/DDBJ whole genome shotgun (WGS) entry which is preliminary data.</text>
</comment>
<sequence>MDNLSHLLALYPVHSALDTQCRFGSDWAIEHAVSAAGIAPYHLMMRGHAYLDIGERSRIALEPGDIVLFPSGQAHRLYSVSHSGAPVPPPIEENDGPLRLLHNAGTAPETGILCGQFEFQRRGANPLLGELPDVVHIRTRERGDLLMLRTLIDMLKLETDGARPAASAVISQLASALFALLMRAWVEQAGQTECRPSLFSLLSERRLQPALKAIFSAPERPWQLAELAAACHMSRATFARVFQKRANATPAEFLLRMRMAKAATLLADPQLPMGDVAEQVGYQSEAAFNRVFKRHFGTGPGAYRRDARGGGMAIDERASLAAGTATQASR</sequence>
<reference evidence="5 6" key="1">
    <citation type="submission" date="2020-07" db="EMBL/GenBank/DDBJ databases">
        <title>Novel species isolated from subtropical streams in China.</title>
        <authorList>
            <person name="Lu H."/>
        </authorList>
    </citation>
    <scope>NUCLEOTIDE SEQUENCE [LARGE SCALE GENOMIC DNA]</scope>
    <source>
        <strain evidence="5 6">FT3S</strain>
    </source>
</reference>
<gene>
    <name evidence="5" type="ORF">H3H36_24520</name>
</gene>
<keyword evidence="2" id="KW-0238">DNA-binding</keyword>
<evidence type="ECO:0000256" key="2">
    <source>
        <dbReference type="ARBA" id="ARBA00023125"/>
    </source>
</evidence>
<dbReference type="Pfam" id="PF12833">
    <property type="entry name" value="HTH_18"/>
    <property type="match status" value="1"/>
</dbReference>
<dbReference type="Gene3D" id="1.10.10.60">
    <property type="entry name" value="Homeodomain-like"/>
    <property type="match status" value="2"/>
</dbReference>
<dbReference type="PRINTS" id="PR00032">
    <property type="entry name" value="HTHARAC"/>
</dbReference>
<dbReference type="PANTHER" id="PTHR46796:SF7">
    <property type="entry name" value="ARAC FAMILY TRANSCRIPTIONAL REGULATOR"/>
    <property type="match status" value="1"/>
</dbReference>
<dbReference type="SMART" id="SM00342">
    <property type="entry name" value="HTH_ARAC"/>
    <property type="match status" value="1"/>
</dbReference>
<proteinExistence type="predicted"/>
<dbReference type="GO" id="GO:0043565">
    <property type="term" value="F:sequence-specific DNA binding"/>
    <property type="evidence" value="ECO:0007669"/>
    <property type="project" value="InterPro"/>
</dbReference>
<evidence type="ECO:0000313" key="5">
    <source>
        <dbReference type="EMBL" id="MBA5608515.1"/>
    </source>
</evidence>
<name>A0A7W2EMJ9_9BURK</name>
<dbReference type="PROSITE" id="PS01124">
    <property type="entry name" value="HTH_ARAC_FAMILY_2"/>
    <property type="match status" value="1"/>
</dbReference>
<dbReference type="Pfam" id="PF12852">
    <property type="entry name" value="Cupin_6"/>
    <property type="match status" value="1"/>
</dbReference>